<dbReference type="Proteomes" id="UP000277212">
    <property type="component" value="Unassembled WGS sequence"/>
</dbReference>
<feature type="chain" id="PRO_5017980764" evidence="1">
    <location>
        <begin position="24"/>
        <end position="229"/>
    </location>
</feature>
<dbReference type="EMBL" id="NKUJ01000140">
    <property type="protein sequence ID" value="RMJ12293.1"/>
    <property type="molecule type" value="Genomic_DNA"/>
</dbReference>
<name>A0A3M2S403_9HYPO</name>
<evidence type="ECO:0000256" key="1">
    <source>
        <dbReference type="SAM" id="SignalP"/>
    </source>
</evidence>
<protein>
    <submittedName>
        <fullName evidence="2">Uncharacterized protein</fullName>
    </submittedName>
</protein>
<reference evidence="2 3" key="1">
    <citation type="submission" date="2017-06" db="EMBL/GenBank/DDBJ databases">
        <title>Comparative genomic analysis of Ambrosia Fusariam Clade fungi.</title>
        <authorList>
            <person name="Stajich J.E."/>
            <person name="Carrillo J."/>
            <person name="Kijimoto T."/>
            <person name="Eskalen A."/>
            <person name="O'Donnell K."/>
            <person name="Kasson M."/>
        </authorList>
    </citation>
    <scope>NUCLEOTIDE SEQUENCE [LARGE SCALE GENOMIC DNA]</scope>
    <source>
        <strain evidence="2">UCR3666</strain>
    </source>
</reference>
<dbReference type="OrthoDB" id="5076485at2759"/>
<keyword evidence="3" id="KW-1185">Reference proteome</keyword>
<sequence>MVLIQFFLRVVALILLAATSTKAATGIVVPWNITAGQTEELTIKTRIAEDDHEARKRFNAYRVYLALEPPGWGAGPVCWLVWSVPLDTDRVNITIPADVAPDKTRIRISASLYKTGKSTVNGYSYSSRTTLLGANGTWSQRELDGWDSSAENEISCYAFGCTRQCHIKYYTGDKTRYSDGSSEKDLNACIDQCIEDFEPRGAGSGSATVTTATWMLAAVLAAGIVNLAI</sequence>
<evidence type="ECO:0000313" key="3">
    <source>
        <dbReference type="Proteomes" id="UP000277212"/>
    </source>
</evidence>
<accession>A0A3M2S403</accession>
<feature type="signal peptide" evidence="1">
    <location>
        <begin position="1"/>
        <end position="23"/>
    </location>
</feature>
<evidence type="ECO:0000313" key="2">
    <source>
        <dbReference type="EMBL" id="RMJ12293.1"/>
    </source>
</evidence>
<gene>
    <name evidence="2" type="ORF">CDV36_008053</name>
</gene>
<organism evidence="2 3">
    <name type="scientific">Fusarium kuroshium</name>
    <dbReference type="NCBI Taxonomy" id="2010991"/>
    <lineage>
        <taxon>Eukaryota</taxon>
        <taxon>Fungi</taxon>
        <taxon>Dikarya</taxon>
        <taxon>Ascomycota</taxon>
        <taxon>Pezizomycotina</taxon>
        <taxon>Sordariomycetes</taxon>
        <taxon>Hypocreomycetidae</taxon>
        <taxon>Hypocreales</taxon>
        <taxon>Nectriaceae</taxon>
        <taxon>Fusarium</taxon>
        <taxon>Fusarium solani species complex</taxon>
    </lineage>
</organism>
<comment type="caution">
    <text evidence="2">The sequence shown here is derived from an EMBL/GenBank/DDBJ whole genome shotgun (WGS) entry which is preliminary data.</text>
</comment>
<dbReference type="AlphaFoldDB" id="A0A3M2S403"/>
<proteinExistence type="predicted"/>
<keyword evidence="1" id="KW-0732">Signal</keyword>